<proteinExistence type="predicted"/>
<dbReference type="Gene3D" id="3.10.50.30">
    <property type="entry name" value="Transcription elongation factor, GreA/GreB, C-terminal domain"/>
    <property type="match status" value="1"/>
</dbReference>
<dbReference type="PROSITE" id="PS00830">
    <property type="entry name" value="GREAB_2"/>
    <property type="match status" value="1"/>
</dbReference>
<dbReference type="GO" id="GO:0070063">
    <property type="term" value="F:RNA polymerase binding"/>
    <property type="evidence" value="ECO:0007669"/>
    <property type="project" value="InterPro"/>
</dbReference>
<reference evidence="3" key="1">
    <citation type="submission" date="2016-10" db="EMBL/GenBank/DDBJ databases">
        <authorList>
            <person name="Varghese N."/>
            <person name="Submissions S."/>
        </authorList>
    </citation>
    <scope>NUCLEOTIDE SEQUENCE [LARGE SCALE GENOMIC DNA]</scope>
    <source>
        <strain evidence="3">DSM 45405</strain>
    </source>
</reference>
<name>A0A1H6JJ45_MYCRU</name>
<gene>
    <name evidence="2" type="ORF">SAMN04489835_2151</name>
</gene>
<dbReference type="Pfam" id="PF01272">
    <property type="entry name" value="GreA_GreB"/>
    <property type="match status" value="1"/>
</dbReference>
<dbReference type="InterPro" id="IPR036953">
    <property type="entry name" value="GreA/GreB_C_sf"/>
</dbReference>
<keyword evidence="3" id="KW-1185">Reference proteome</keyword>
<dbReference type="InterPro" id="IPR018151">
    <property type="entry name" value="TF_GreA/GreB_CS"/>
</dbReference>
<sequence>MLMTSAQRVWMTRRAYIGLQAELARLQVEARPELPDDARAERIRRIEHLLAHAVIDQDPPDDGVAEPGMVLTVRYDDTGATETFLLGIRGAEAADIEVYSPHSPLGAALVGARPGEKRNFTKDGRRLCVSLLAAEPYSSAVL</sequence>
<dbReference type="Proteomes" id="UP000182915">
    <property type="component" value="Chromosome I"/>
</dbReference>
<dbReference type="AlphaFoldDB" id="A0A1H6JJ45"/>
<evidence type="ECO:0000313" key="3">
    <source>
        <dbReference type="Proteomes" id="UP000182915"/>
    </source>
</evidence>
<organism evidence="2 3">
    <name type="scientific">Mycolicibacterium rutilum</name>
    <name type="common">Mycobacterium rutilum</name>
    <dbReference type="NCBI Taxonomy" id="370526"/>
    <lineage>
        <taxon>Bacteria</taxon>
        <taxon>Bacillati</taxon>
        <taxon>Actinomycetota</taxon>
        <taxon>Actinomycetes</taxon>
        <taxon>Mycobacteriales</taxon>
        <taxon>Mycobacteriaceae</taxon>
        <taxon>Mycolicibacterium</taxon>
    </lineage>
</organism>
<dbReference type="EMBL" id="LT629971">
    <property type="protein sequence ID" value="SEH62375.1"/>
    <property type="molecule type" value="Genomic_DNA"/>
</dbReference>
<evidence type="ECO:0000313" key="2">
    <source>
        <dbReference type="EMBL" id="SEH62375.1"/>
    </source>
</evidence>
<protein>
    <submittedName>
        <fullName evidence="2">Transcription elongation factor, GreA/GreB family</fullName>
    </submittedName>
</protein>
<keyword evidence="2" id="KW-0251">Elongation factor</keyword>
<feature type="domain" description="Transcription elongation factor GreA/GreB C-terminal" evidence="1">
    <location>
        <begin position="62"/>
        <end position="124"/>
    </location>
</feature>
<dbReference type="GO" id="GO:0003677">
    <property type="term" value="F:DNA binding"/>
    <property type="evidence" value="ECO:0007669"/>
    <property type="project" value="InterPro"/>
</dbReference>
<accession>A0A1H6JJ45</accession>
<dbReference type="GO" id="GO:0032784">
    <property type="term" value="P:regulation of DNA-templated transcription elongation"/>
    <property type="evidence" value="ECO:0007669"/>
    <property type="project" value="InterPro"/>
</dbReference>
<dbReference type="InterPro" id="IPR001437">
    <property type="entry name" value="Tscrpt_elong_fac_GreA/B_C"/>
</dbReference>
<evidence type="ECO:0000259" key="1">
    <source>
        <dbReference type="Pfam" id="PF01272"/>
    </source>
</evidence>
<keyword evidence="2" id="KW-0648">Protein biosynthesis</keyword>
<dbReference type="STRING" id="370526.SAMN04489835_2151"/>
<dbReference type="SUPFAM" id="SSF54534">
    <property type="entry name" value="FKBP-like"/>
    <property type="match status" value="1"/>
</dbReference>
<dbReference type="GO" id="GO:0003746">
    <property type="term" value="F:translation elongation factor activity"/>
    <property type="evidence" value="ECO:0007669"/>
    <property type="project" value="UniProtKB-KW"/>
</dbReference>